<evidence type="ECO:0000313" key="1">
    <source>
        <dbReference type="EMBL" id="SIO25061.1"/>
    </source>
</evidence>
<gene>
    <name evidence="1" type="ORF">SAMN05444168_3790</name>
</gene>
<dbReference type="AlphaFoldDB" id="A0A1N6HZC4"/>
<protein>
    <submittedName>
        <fullName evidence="1">Uncharacterized protein</fullName>
    </submittedName>
</protein>
<reference evidence="1 2" key="1">
    <citation type="submission" date="2016-11" db="EMBL/GenBank/DDBJ databases">
        <authorList>
            <person name="Jaros S."/>
            <person name="Januszkiewicz K."/>
            <person name="Wedrychowicz H."/>
        </authorList>
    </citation>
    <scope>NUCLEOTIDE SEQUENCE [LARGE SCALE GENOMIC DNA]</scope>
    <source>
        <strain evidence="1 2">GAS86</strain>
    </source>
</reference>
<accession>A0A1N6HZC4</accession>
<sequence length="56" mass="6433">MRNIAYRRFRSRPFITISSSKMPALARKANRAPKHVKIDPITPFEGLLGRLENPVL</sequence>
<name>A0A1N6HZC4_9BURK</name>
<dbReference type="EMBL" id="FSRM01000001">
    <property type="protein sequence ID" value="SIO25061.1"/>
    <property type="molecule type" value="Genomic_DNA"/>
</dbReference>
<dbReference type="Proteomes" id="UP000184693">
    <property type="component" value="Unassembled WGS sequence"/>
</dbReference>
<proteinExistence type="predicted"/>
<evidence type="ECO:0000313" key="2">
    <source>
        <dbReference type="Proteomes" id="UP000184693"/>
    </source>
</evidence>
<organism evidence="1 2">
    <name type="scientific">Paraburkholderia phenazinium</name>
    <dbReference type="NCBI Taxonomy" id="60549"/>
    <lineage>
        <taxon>Bacteria</taxon>
        <taxon>Pseudomonadati</taxon>
        <taxon>Pseudomonadota</taxon>
        <taxon>Betaproteobacteria</taxon>
        <taxon>Burkholderiales</taxon>
        <taxon>Burkholderiaceae</taxon>
        <taxon>Paraburkholderia</taxon>
    </lineage>
</organism>